<dbReference type="InterPro" id="IPR009057">
    <property type="entry name" value="Homeodomain-like_sf"/>
</dbReference>
<dbReference type="Gene3D" id="3.40.50.10490">
    <property type="entry name" value="Glucose-6-phosphate isomerase like protein, domain 1"/>
    <property type="match status" value="1"/>
</dbReference>
<organism evidence="2 3">
    <name type="scientific">Serinicoccus chungangensis</name>
    <dbReference type="NCBI Taxonomy" id="767452"/>
    <lineage>
        <taxon>Bacteria</taxon>
        <taxon>Bacillati</taxon>
        <taxon>Actinomycetota</taxon>
        <taxon>Actinomycetes</taxon>
        <taxon>Micrococcales</taxon>
        <taxon>Ornithinimicrobiaceae</taxon>
        <taxon>Serinicoccus</taxon>
    </lineage>
</organism>
<proteinExistence type="predicted"/>
<dbReference type="EMBL" id="LQBL01000030">
    <property type="protein sequence ID" value="KUG52440.1"/>
    <property type="molecule type" value="Genomic_DNA"/>
</dbReference>
<dbReference type="SUPFAM" id="SSF46689">
    <property type="entry name" value="Homeodomain-like"/>
    <property type="match status" value="1"/>
</dbReference>
<dbReference type="PANTHER" id="PTHR30514">
    <property type="entry name" value="GLUCOKINASE"/>
    <property type="match status" value="1"/>
</dbReference>
<reference evidence="2 3" key="1">
    <citation type="submission" date="2015-12" db="EMBL/GenBank/DDBJ databases">
        <title>Serinicoccus chungangenesis strain CD08_5 genome sequencing and assembly.</title>
        <authorList>
            <person name="Chander A.M."/>
            <person name="Kaur G."/>
            <person name="Nair G.R."/>
            <person name="Dhawan D.K."/>
            <person name="Kochhar R.K."/>
            <person name="Mayilraj S."/>
            <person name="Bhadada S.K."/>
        </authorList>
    </citation>
    <scope>NUCLEOTIDE SEQUENCE [LARGE SCALE GENOMIC DNA]</scope>
    <source>
        <strain evidence="2 3">CD08_5</strain>
    </source>
</reference>
<accession>A0A0W8I3G8</accession>
<dbReference type="InterPro" id="IPR000281">
    <property type="entry name" value="HTH_RpiR"/>
</dbReference>
<name>A0A0W8I3G8_9MICO</name>
<dbReference type="InterPro" id="IPR047640">
    <property type="entry name" value="RpiR-like"/>
</dbReference>
<dbReference type="STRING" id="767452.AVL62_13975"/>
<evidence type="ECO:0000259" key="1">
    <source>
        <dbReference type="PROSITE" id="PS51071"/>
    </source>
</evidence>
<protein>
    <recommendedName>
        <fullName evidence="1">HTH rpiR-type domain-containing protein</fullName>
    </recommendedName>
</protein>
<comment type="caution">
    <text evidence="2">The sequence shown here is derived from an EMBL/GenBank/DDBJ whole genome shotgun (WGS) entry which is preliminary data.</text>
</comment>
<feature type="domain" description="HTH rpiR-type" evidence="1">
    <location>
        <begin position="1"/>
        <end position="46"/>
    </location>
</feature>
<dbReference type="InterPro" id="IPR036388">
    <property type="entry name" value="WH-like_DNA-bd_sf"/>
</dbReference>
<gene>
    <name evidence="2" type="ORF">AVL62_13975</name>
</gene>
<evidence type="ECO:0000313" key="2">
    <source>
        <dbReference type="EMBL" id="KUG52440.1"/>
    </source>
</evidence>
<sequence>MSYASVQEAADLAEVNPATVVRAAQLVGFSGWPQLRAEVRSRYLSLLSASEVLQEHGEAQGAGESAVRQDLHNLRDLGTLLDEDQLARVAAIIMAARTTLVLGSGSFAAPGLQLAHLAQTLGHDVRLERAGGTALLNAFATLREGDALVIFHLWRTPGDLLQIAGLARDRGVRLVVVGDHARPGITALADEFVMVPSEGASIFPSLVPTVTVVQAVVAAIVAADPGAATRATDAADELWRDFGLFPRDKDGLLPEVQ</sequence>
<keyword evidence="3" id="KW-1185">Reference proteome</keyword>
<dbReference type="Gene3D" id="1.10.10.10">
    <property type="entry name" value="Winged helix-like DNA-binding domain superfamily/Winged helix DNA-binding domain"/>
    <property type="match status" value="1"/>
</dbReference>
<dbReference type="GO" id="GO:0003677">
    <property type="term" value="F:DNA binding"/>
    <property type="evidence" value="ECO:0007669"/>
    <property type="project" value="InterPro"/>
</dbReference>
<dbReference type="SUPFAM" id="SSF53697">
    <property type="entry name" value="SIS domain"/>
    <property type="match status" value="1"/>
</dbReference>
<dbReference type="PROSITE" id="PS51071">
    <property type="entry name" value="HTH_RPIR"/>
    <property type="match status" value="1"/>
</dbReference>
<evidence type="ECO:0000313" key="3">
    <source>
        <dbReference type="Proteomes" id="UP000054837"/>
    </source>
</evidence>
<dbReference type="GO" id="GO:1901135">
    <property type="term" value="P:carbohydrate derivative metabolic process"/>
    <property type="evidence" value="ECO:0007669"/>
    <property type="project" value="InterPro"/>
</dbReference>
<dbReference type="InterPro" id="IPR046348">
    <property type="entry name" value="SIS_dom_sf"/>
</dbReference>
<dbReference type="GO" id="GO:0097367">
    <property type="term" value="F:carbohydrate derivative binding"/>
    <property type="evidence" value="ECO:0007669"/>
    <property type="project" value="InterPro"/>
</dbReference>
<dbReference type="AlphaFoldDB" id="A0A0W8I3G8"/>
<dbReference type="GO" id="GO:0003700">
    <property type="term" value="F:DNA-binding transcription factor activity"/>
    <property type="evidence" value="ECO:0007669"/>
    <property type="project" value="InterPro"/>
</dbReference>
<dbReference type="PANTHER" id="PTHR30514:SF18">
    <property type="entry name" value="RPIR-FAMILY TRANSCRIPTIONAL REGULATOR"/>
    <property type="match status" value="1"/>
</dbReference>
<dbReference type="Proteomes" id="UP000054837">
    <property type="component" value="Unassembled WGS sequence"/>
</dbReference>